<dbReference type="OrthoDB" id="9795813at2"/>
<dbReference type="Proteomes" id="UP000030403">
    <property type="component" value="Unassembled WGS sequence"/>
</dbReference>
<name>A0A0A5FXL4_9BACI</name>
<keyword evidence="1" id="KW-0812">Transmembrane</keyword>
<comment type="caution">
    <text evidence="2">The sequence shown here is derived from an EMBL/GenBank/DDBJ whole genome shotgun (WGS) entry which is preliminary data.</text>
</comment>
<feature type="transmembrane region" description="Helical" evidence="1">
    <location>
        <begin position="57"/>
        <end position="76"/>
    </location>
</feature>
<dbReference type="AlphaFoldDB" id="A0A0A5FXL4"/>
<feature type="transmembrane region" description="Helical" evidence="1">
    <location>
        <begin position="161"/>
        <end position="181"/>
    </location>
</feature>
<dbReference type="STRING" id="1385511.GCA_000425225_04186"/>
<keyword evidence="3" id="KW-1185">Reference proteome</keyword>
<dbReference type="GO" id="GO:0015234">
    <property type="term" value="F:thiamine transmembrane transporter activity"/>
    <property type="evidence" value="ECO:0007669"/>
    <property type="project" value="InterPro"/>
</dbReference>
<dbReference type="RefSeq" id="WP_027447646.1">
    <property type="nucleotide sequence ID" value="NZ_AULJ01000079.1"/>
</dbReference>
<proteinExistence type="predicted"/>
<feature type="transmembrane region" description="Helical" evidence="1">
    <location>
        <begin position="114"/>
        <end position="141"/>
    </location>
</feature>
<feature type="transmembrane region" description="Helical" evidence="1">
    <location>
        <begin position="82"/>
        <end position="102"/>
    </location>
</feature>
<evidence type="ECO:0000313" key="3">
    <source>
        <dbReference type="Proteomes" id="UP000030403"/>
    </source>
</evidence>
<sequence length="201" mass="22262">MKRSPILFLVEVALFSALGAVLSLPYLSIPLWLQGGSISFAMVPILFMAFRWGLKGGLLSGLLIGFFNSVLDPFIVHPVQYVLDYPVAFFVVGFAGIFSSAVKNAVTNGNVKRFTMYLTLGAFVGCTLRFLSHFASGIIFIDYFMPDGVPGSVWMYSLTYNIGYMLPSFIISAIVLSILLYKQPRFLHVESKHANRTVHSN</sequence>
<keyword evidence="1" id="KW-1133">Transmembrane helix</keyword>
<reference evidence="2 3" key="1">
    <citation type="submission" date="2013-08" db="EMBL/GenBank/DDBJ databases">
        <authorList>
            <person name="Huang J."/>
            <person name="Wang G."/>
        </authorList>
    </citation>
    <scope>NUCLEOTIDE SEQUENCE [LARGE SCALE GENOMIC DNA]</scope>
    <source>
        <strain evidence="2 3">BH030004</strain>
    </source>
</reference>
<accession>A0A0A5FXL4</accession>
<feature type="transmembrane region" description="Helical" evidence="1">
    <location>
        <begin position="29"/>
        <end position="50"/>
    </location>
</feature>
<dbReference type="EMBL" id="AVPF01000099">
    <property type="protein sequence ID" value="KGX83545.1"/>
    <property type="molecule type" value="Genomic_DNA"/>
</dbReference>
<evidence type="ECO:0000313" key="2">
    <source>
        <dbReference type="EMBL" id="KGX83545.1"/>
    </source>
</evidence>
<dbReference type="Pfam" id="PF09515">
    <property type="entry name" value="Thia_YuaJ"/>
    <property type="match status" value="1"/>
</dbReference>
<organism evidence="2 3">
    <name type="scientific">Pontibacillus marinus BH030004 = DSM 16465</name>
    <dbReference type="NCBI Taxonomy" id="1385511"/>
    <lineage>
        <taxon>Bacteria</taxon>
        <taxon>Bacillati</taxon>
        <taxon>Bacillota</taxon>
        <taxon>Bacilli</taxon>
        <taxon>Bacillales</taxon>
        <taxon>Bacillaceae</taxon>
        <taxon>Pontibacillus</taxon>
    </lineage>
</organism>
<keyword evidence="1" id="KW-0472">Membrane</keyword>
<dbReference type="eggNOG" id="COG3859">
    <property type="taxonomic scope" value="Bacteria"/>
</dbReference>
<dbReference type="Gene3D" id="1.10.1760.20">
    <property type="match status" value="1"/>
</dbReference>
<dbReference type="GO" id="GO:0005886">
    <property type="term" value="C:plasma membrane"/>
    <property type="evidence" value="ECO:0007669"/>
    <property type="project" value="InterPro"/>
</dbReference>
<dbReference type="NCBIfam" id="TIGR02357">
    <property type="entry name" value="ECF_ThiT_YuaJ"/>
    <property type="match status" value="1"/>
</dbReference>
<gene>
    <name evidence="2" type="ORF">N783_02730</name>
</gene>
<evidence type="ECO:0000256" key="1">
    <source>
        <dbReference type="SAM" id="Phobius"/>
    </source>
</evidence>
<dbReference type="InterPro" id="IPR012651">
    <property type="entry name" value="Thia_Transptr_ThiT"/>
</dbReference>
<protein>
    <submittedName>
        <fullName evidence="2">Thiamine transporter ThiT</fullName>
    </submittedName>
</protein>